<feature type="compositionally biased region" description="Low complexity" evidence="1">
    <location>
        <begin position="976"/>
        <end position="987"/>
    </location>
</feature>
<feature type="transmembrane region" description="Helical" evidence="2">
    <location>
        <begin position="734"/>
        <end position="757"/>
    </location>
</feature>
<dbReference type="VEuPathDB" id="VectorBase:MDOMA2_006736"/>
<feature type="region of interest" description="Disordered" evidence="1">
    <location>
        <begin position="348"/>
        <end position="535"/>
    </location>
</feature>
<reference evidence="3" key="1">
    <citation type="submission" date="2020-05" db="UniProtKB">
        <authorList>
            <consortium name="EnsemblMetazoa"/>
        </authorList>
    </citation>
    <scope>IDENTIFICATION</scope>
    <source>
        <strain evidence="3">Aabys</strain>
    </source>
</reference>
<keyword evidence="2" id="KW-1133">Transmembrane helix</keyword>
<dbReference type="VEuPathDB" id="VectorBase:MDOA014166"/>
<feature type="compositionally biased region" description="Gly residues" evidence="1">
    <location>
        <begin position="1011"/>
        <end position="1025"/>
    </location>
</feature>
<dbReference type="PANTHER" id="PTHR12242">
    <property type="entry name" value="OS02G0130600 PROTEIN-RELATED"/>
    <property type="match status" value="1"/>
</dbReference>
<accession>A0A1I8NDS0</accession>
<feature type="compositionally biased region" description="Pro residues" evidence="1">
    <location>
        <begin position="81"/>
        <end position="94"/>
    </location>
</feature>
<feature type="transmembrane region" description="Helical" evidence="2">
    <location>
        <begin position="618"/>
        <end position="638"/>
    </location>
</feature>
<evidence type="ECO:0000256" key="2">
    <source>
        <dbReference type="SAM" id="Phobius"/>
    </source>
</evidence>
<dbReference type="STRING" id="7370.A0A1I8NDS0"/>
<feature type="region of interest" description="Disordered" evidence="1">
    <location>
        <begin position="245"/>
        <end position="315"/>
    </location>
</feature>
<protein>
    <submittedName>
        <fullName evidence="3">Uncharacterized protein</fullName>
    </submittedName>
</protein>
<feature type="compositionally biased region" description="Basic residues" evidence="1">
    <location>
        <begin position="935"/>
        <end position="945"/>
    </location>
</feature>
<feature type="compositionally biased region" description="Polar residues" evidence="1">
    <location>
        <begin position="271"/>
        <end position="282"/>
    </location>
</feature>
<sequence length="1058" mass="118421">PELQQQLFPQHQQHCATSRPSFIFTLSARRYNNATYILQLQLQLHHQQQQLQQQQQQQHQHQQHHYNPFLSPQLNHHLQQPPLPPPLPPPPTPHLPHLFKHSSTNPFASSVSSYLGGGGGSSGGFAGLGLGGLGALTGGAGGGYTPLGRSYRYYKHHSTGGLGGHSSYNGYYSLSFGESYYPYSSPGGVAAGVLSQSGSGSGLAPLGGGSGNYFGRISPAAAHTGPLLATSAADTTRSSLLKLAASPTPPAASLAPPPPPPLLPPLDDDLQVSTEPYLSTYSRPIDYIPSPPASLRSETYAYRPPSRRRESGRYSATGYYTRQRARGFSPIIDCDRYLDSEFVGRGRRRHRTNSLQSTCDLGLSPFTPIDRLSPIRHSTTSSSPRQQREKYLSPGGSPKYSSKTSSTPQPSHHLESQYHSQVDLPPTTPSDPSSAVTGHYHHKTTAASGSHHQHQSHHHHHAHQQPAEQKYDPQTPYQPYASDSTETYHHKRSPHAKTEHKLGASGEYHQQQQQQHYQAQQQHQQPYQQYPPPTHHQITAATTISSCSSRPLTQQHDDSCEEFHHIPFNLSYFQRKRMMVSKLWKGCFPDVTPEHVHRHNFYLCQWQRNTQVRIIYLFYRWITAIICLAALVCSLLDIGRTDEHFENHYAKWWIYLTHWGLLFCTVQAWLAAMIVTQGMMVEREDFELMRQAKKSKLHYLYWIIYTCATVYAFIITMCYWLLVHDPEVHKIDTLNIMVHVLNSVIMLIDLAIVGHPIKLSHVYFTTGIGLAYAIFTGIYFLAGGTDRKNEKAIYPMLDWRKPGKAIIVTVCAIIFVFVVHFLCFLLYRARVWLFTKLCIRSSHHRRRDGDICEGLNDDSCARLGGGSSADYSHQQQFPTIVHSEQPHRTHLSVATSAAATQPQPTTEHLYANAPSHHGTSSSSATHHQHQQQQSSHHHHSSHHTTHQYPPQYSGYQQQPVVAGVNVGVISSADIYQHQSQQQQQQQQQHHHHQQHQPHDNNNKQHKSGGSSNIGGSGGASGGGGVNSSNSALSRTVSHLDASQREQFLNPNQIVEYKM</sequence>
<evidence type="ECO:0000313" key="3">
    <source>
        <dbReference type="EnsemblMetazoa" id="MDOA014166-PA"/>
    </source>
</evidence>
<feature type="compositionally biased region" description="Low complexity" evidence="1">
    <location>
        <begin position="393"/>
        <end position="411"/>
    </location>
</feature>
<feature type="region of interest" description="Disordered" evidence="1">
    <location>
        <begin position="51"/>
        <end position="102"/>
    </location>
</feature>
<proteinExistence type="predicted"/>
<dbReference type="Pfam" id="PF21534">
    <property type="entry name" value="Rost"/>
    <property type="match status" value="1"/>
</dbReference>
<feature type="compositionally biased region" description="Pro residues" evidence="1">
    <location>
        <begin position="247"/>
        <end position="264"/>
    </location>
</feature>
<dbReference type="EnsemblMetazoa" id="MDOA014166-RA">
    <property type="protein sequence ID" value="MDOA014166-PA"/>
    <property type="gene ID" value="MDOA014166"/>
</dbReference>
<evidence type="ECO:0000256" key="1">
    <source>
        <dbReference type="SAM" id="MobiDB-lite"/>
    </source>
</evidence>
<feature type="transmembrane region" description="Helical" evidence="2">
    <location>
        <begin position="805"/>
        <end position="827"/>
    </location>
</feature>
<feature type="region of interest" description="Disordered" evidence="1">
    <location>
        <begin position="908"/>
        <end position="953"/>
    </location>
</feature>
<keyword evidence="2" id="KW-0812">Transmembrane</keyword>
<feature type="compositionally biased region" description="Polar residues" evidence="1">
    <location>
        <begin position="376"/>
        <end position="385"/>
    </location>
</feature>
<dbReference type="PANTHER" id="PTHR12242:SF49">
    <property type="entry name" value="HEADBUTT, ISOFORM E"/>
    <property type="match status" value="1"/>
</dbReference>
<feature type="transmembrane region" description="Helical" evidence="2">
    <location>
        <begin position="659"/>
        <end position="679"/>
    </location>
</feature>
<feature type="compositionally biased region" description="Basic residues" evidence="1">
    <location>
        <begin position="451"/>
        <end position="463"/>
    </location>
</feature>
<feature type="transmembrane region" description="Helical" evidence="2">
    <location>
        <begin position="763"/>
        <end position="784"/>
    </location>
</feature>
<feature type="region of interest" description="Disordered" evidence="1">
    <location>
        <begin position="975"/>
        <end position="1044"/>
    </location>
</feature>
<keyword evidence="2" id="KW-0472">Membrane</keyword>
<dbReference type="InterPro" id="IPR049352">
    <property type="entry name" value="Rost"/>
</dbReference>
<feature type="compositionally biased region" description="Polar residues" evidence="1">
    <location>
        <begin position="475"/>
        <end position="485"/>
    </location>
</feature>
<feature type="compositionally biased region" description="Low complexity" evidence="1">
    <location>
        <begin position="51"/>
        <end position="60"/>
    </location>
</feature>
<feature type="transmembrane region" description="Helical" evidence="2">
    <location>
        <begin position="699"/>
        <end position="722"/>
    </location>
</feature>
<dbReference type="AlphaFoldDB" id="A0A1I8NDS0"/>
<dbReference type="eggNOG" id="ENOG502S4P2">
    <property type="taxonomic scope" value="Eukaryota"/>
</dbReference>
<name>A0A1I8NDS0_MUSDO</name>
<organism evidence="3">
    <name type="scientific">Musca domestica</name>
    <name type="common">House fly</name>
    <dbReference type="NCBI Taxonomy" id="7370"/>
    <lineage>
        <taxon>Eukaryota</taxon>
        <taxon>Metazoa</taxon>
        <taxon>Ecdysozoa</taxon>
        <taxon>Arthropoda</taxon>
        <taxon>Hexapoda</taxon>
        <taxon>Insecta</taxon>
        <taxon>Pterygota</taxon>
        <taxon>Neoptera</taxon>
        <taxon>Endopterygota</taxon>
        <taxon>Diptera</taxon>
        <taxon>Brachycera</taxon>
        <taxon>Muscomorpha</taxon>
        <taxon>Muscoidea</taxon>
        <taxon>Muscidae</taxon>
        <taxon>Musca</taxon>
    </lineage>
</organism>
<dbReference type="GO" id="GO:0016020">
    <property type="term" value="C:membrane"/>
    <property type="evidence" value="ECO:0007669"/>
    <property type="project" value="TreeGrafter"/>
</dbReference>
<feature type="compositionally biased region" description="Low complexity" evidence="1">
    <location>
        <begin position="915"/>
        <end position="934"/>
    </location>
</feature>
<feature type="compositionally biased region" description="Low complexity" evidence="1">
    <location>
        <begin position="508"/>
        <end position="528"/>
    </location>
</feature>